<evidence type="ECO:0000313" key="3">
    <source>
        <dbReference type="Proteomes" id="UP000308267"/>
    </source>
</evidence>
<proteinExistence type="predicted"/>
<dbReference type="EMBL" id="SJOL01009319">
    <property type="protein sequence ID" value="TGZ58229.1"/>
    <property type="molecule type" value="Genomic_DNA"/>
</dbReference>
<feature type="signal peptide" evidence="1">
    <location>
        <begin position="1"/>
        <end position="19"/>
    </location>
</feature>
<dbReference type="OrthoDB" id="10296231at2759"/>
<dbReference type="AlphaFoldDB" id="A0A4S2LCH2"/>
<dbReference type="Proteomes" id="UP000308267">
    <property type="component" value="Unassembled WGS sequence"/>
</dbReference>
<evidence type="ECO:0000256" key="1">
    <source>
        <dbReference type="SAM" id="SignalP"/>
    </source>
</evidence>
<organism evidence="2 3">
    <name type="scientific">Opisthorchis felineus</name>
    <dbReference type="NCBI Taxonomy" id="147828"/>
    <lineage>
        <taxon>Eukaryota</taxon>
        <taxon>Metazoa</taxon>
        <taxon>Spiralia</taxon>
        <taxon>Lophotrochozoa</taxon>
        <taxon>Platyhelminthes</taxon>
        <taxon>Trematoda</taxon>
        <taxon>Digenea</taxon>
        <taxon>Opisthorchiida</taxon>
        <taxon>Opisthorchiata</taxon>
        <taxon>Opisthorchiidae</taxon>
        <taxon>Opisthorchis</taxon>
    </lineage>
</organism>
<evidence type="ECO:0000313" key="2">
    <source>
        <dbReference type="EMBL" id="TGZ58229.1"/>
    </source>
</evidence>
<reference evidence="2 3" key="1">
    <citation type="journal article" date="2019" name="BMC Genomics">
        <title>New insights from Opisthorchis felineus genome: update on genomics of the epidemiologically important liver flukes.</title>
        <authorList>
            <person name="Ershov N.I."/>
            <person name="Mordvinov V.A."/>
            <person name="Prokhortchouk E.B."/>
            <person name="Pakharukova M.Y."/>
            <person name="Gunbin K.V."/>
            <person name="Ustyantsev K."/>
            <person name="Genaev M.A."/>
            <person name="Blinov A.G."/>
            <person name="Mazur A."/>
            <person name="Boulygina E."/>
            <person name="Tsygankova S."/>
            <person name="Khrameeva E."/>
            <person name="Chekanov N."/>
            <person name="Fan G."/>
            <person name="Xiao A."/>
            <person name="Zhang H."/>
            <person name="Xu X."/>
            <person name="Yang H."/>
            <person name="Solovyev V."/>
            <person name="Lee S.M."/>
            <person name="Liu X."/>
            <person name="Afonnikov D.A."/>
            <person name="Skryabin K.G."/>
        </authorList>
    </citation>
    <scope>NUCLEOTIDE SEQUENCE [LARGE SCALE GENOMIC DNA]</scope>
    <source>
        <strain evidence="2">AK-0245</strain>
        <tissue evidence="2">Whole organism</tissue>
    </source>
</reference>
<evidence type="ECO:0008006" key="4">
    <source>
        <dbReference type="Google" id="ProtNLM"/>
    </source>
</evidence>
<name>A0A4S2LCH2_OPIFE</name>
<feature type="chain" id="PRO_5020370223" description="SEA domain-containing protein" evidence="1">
    <location>
        <begin position="20"/>
        <end position="491"/>
    </location>
</feature>
<gene>
    <name evidence="2" type="ORF">CRM22_009716</name>
</gene>
<keyword evidence="1" id="KW-0732">Signal</keyword>
<accession>A0A4S2LCH2</accession>
<sequence>MRWTLSWVLLLQVLTENLGQVQVLNAGDFGTLVFSAGPSQKRPDKRSYWREVFMGYGIQNPPDSEDFCTNINVLRKFWKSLFKWSYIKCLSALPSTKPESHKAYIVLDRQHFQLENIDEQCSAALAYEMTTVLNPSSAFKIIVFEVLTQFSAKDLGISKSIKPSAGMNFNETTIPIITRVCSKAQFKEMKVLRLGLVLTDEQYQKVEEPLFAARGVTRFGLSTFNDVPMELSSFSDYDTFRLRYFNFFDDSPTLSISHFLNALKSITNYIQRRYELYYLHTSYTTTFRRCSRTDQEFPELIVYIKGAVVIKDLKHRLASLLDETSEVYKETLESVYKSLSDTIRAWELDDCVSSLIVDPFMRESEAQLTAVGHIGFDFIYLMKKIPHLFNGNDLELFVRTYSEKPTVGIYEFRMKAPVLRMSQIFCNQLLASEVRKTKPPKIVLDIGVEEYLCINSQEEPPTSFPSDLSDENSYCLRIPTDEFPIDNERLE</sequence>
<protein>
    <recommendedName>
        <fullName evidence="4">SEA domain-containing protein</fullName>
    </recommendedName>
</protein>
<comment type="caution">
    <text evidence="2">The sequence shown here is derived from an EMBL/GenBank/DDBJ whole genome shotgun (WGS) entry which is preliminary data.</text>
</comment>
<keyword evidence="3" id="KW-1185">Reference proteome</keyword>